<name>A0A7K1SN11_9BACT</name>
<gene>
    <name evidence="1" type="ORF">GO755_34480</name>
</gene>
<dbReference type="RefSeq" id="WP_157589994.1">
    <property type="nucleotide sequence ID" value="NZ_WPIN01000021.1"/>
</dbReference>
<reference evidence="1 2" key="1">
    <citation type="submission" date="2019-12" db="EMBL/GenBank/DDBJ databases">
        <title>Spirosoma sp. HMF4905 genome sequencing and assembly.</title>
        <authorList>
            <person name="Kang H."/>
            <person name="Cha I."/>
            <person name="Kim H."/>
            <person name="Joh K."/>
        </authorList>
    </citation>
    <scope>NUCLEOTIDE SEQUENCE [LARGE SCALE GENOMIC DNA]</scope>
    <source>
        <strain evidence="1 2">HMF4905</strain>
    </source>
</reference>
<proteinExistence type="predicted"/>
<accession>A0A7K1SN11</accession>
<organism evidence="1 2">
    <name type="scientific">Spirosoma arboris</name>
    <dbReference type="NCBI Taxonomy" id="2682092"/>
    <lineage>
        <taxon>Bacteria</taxon>
        <taxon>Pseudomonadati</taxon>
        <taxon>Bacteroidota</taxon>
        <taxon>Cytophagia</taxon>
        <taxon>Cytophagales</taxon>
        <taxon>Cytophagaceae</taxon>
        <taxon>Spirosoma</taxon>
    </lineage>
</organism>
<dbReference type="AlphaFoldDB" id="A0A7K1SN11"/>
<evidence type="ECO:0000313" key="1">
    <source>
        <dbReference type="EMBL" id="MVM35182.1"/>
    </source>
</evidence>
<protein>
    <submittedName>
        <fullName evidence="1">Uncharacterized protein</fullName>
    </submittedName>
</protein>
<evidence type="ECO:0000313" key="2">
    <source>
        <dbReference type="Proteomes" id="UP000436006"/>
    </source>
</evidence>
<dbReference type="Proteomes" id="UP000436006">
    <property type="component" value="Unassembled WGS sequence"/>
</dbReference>
<dbReference type="EMBL" id="WPIN01000021">
    <property type="protein sequence ID" value="MVM35182.1"/>
    <property type="molecule type" value="Genomic_DNA"/>
</dbReference>
<sequence>MRYLVLTVLLSSLIVNLAIGQHTQRHIGDYTVFTIPFEGDSITFAVVARKGELTKRKPIFLFRQGSLLPLIRRLINLR</sequence>
<keyword evidence="2" id="KW-1185">Reference proteome</keyword>
<comment type="caution">
    <text evidence="1">The sequence shown here is derived from an EMBL/GenBank/DDBJ whole genome shotgun (WGS) entry which is preliminary data.</text>
</comment>